<dbReference type="Pfam" id="PF02518">
    <property type="entry name" value="HATPase_c"/>
    <property type="match status" value="1"/>
</dbReference>
<dbReference type="InterPro" id="IPR005467">
    <property type="entry name" value="His_kinase_dom"/>
</dbReference>
<reference evidence="12" key="1">
    <citation type="submission" date="2018-11" db="EMBL/GenBank/DDBJ databases">
        <title>Shewanella sp. M2.</title>
        <authorList>
            <person name="Hwang Y.J."/>
            <person name="Hwang C.Y."/>
        </authorList>
    </citation>
    <scope>NUCLEOTIDE SEQUENCE [LARGE SCALE GENOMIC DNA]</scope>
    <source>
        <strain evidence="12">LMG 19866</strain>
    </source>
</reference>
<gene>
    <name evidence="11" type="ORF">EGC82_04030</name>
</gene>
<evidence type="ECO:0000256" key="7">
    <source>
        <dbReference type="SAM" id="Coils"/>
    </source>
</evidence>
<evidence type="ECO:0000259" key="10">
    <source>
        <dbReference type="PROSITE" id="PS50885"/>
    </source>
</evidence>
<feature type="domain" description="Histidine kinase" evidence="9">
    <location>
        <begin position="297"/>
        <end position="526"/>
    </location>
</feature>
<dbReference type="CDD" id="cd00082">
    <property type="entry name" value="HisKA"/>
    <property type="match status" value="1"/>
</dbReference>
<keyword evidence="8" id="KW-0812">Transmembrane</keyword>
<dbReference type="GO" id="GO:0000155">
    <property type="term" value="F:phosphorelay sensor kinase activity"/>
    <property type="evidence" value="ECO:0007669"/>
    <property type="project" value="InterPro"/>
</dbReference>
<dbReference type="SUPFAM" id="SSF47384">
    <property type="entry name" value="Homodimeric domain of signal transducing histidine kinase"/>
    <property type="match status" value="1"/>
</dbReference>
<dbReference type="EMBL" id="CP034015">
    <property type="protein sequence ID" value="AZG72003.1"/>
    <property type="molecule type" value="Genomic_DNA"/>
</dbReference>
<evidence type="ECO:0000256" key="4">
    <source>
        <dbReference type="ARBA" id="ARBA00022553"/>
    </source>
</evidence>
<keyword evidence="12" id="KW-1185">Reference proteome</keyword>
<dbReference type="PANTHER" id="PTHR43065:SF42">
    <property type="entry name" value="TWO-COMPONENT SENSOR PPRA"/>
    <property type="match status" value="1"/>
</dbReference>
<feature type="coiled-coil region" evidence="7">
    <location>
        <begin position="254"/>
        <end position="281"/>
    </location>
</feature>
<evidence type="ECO:0000256" key="1">
    <source>
        <dbReference type="ARBA" id="ARBA00000085"/>
    </source>
</evidence>
<organism evidence="11 12">
    <name type="scientific">Shewanella livingstonensis</name>
    <dbReference type="NCBI Taxonomy" id="150120"/>
    <lineage>
        <taxon>Bacteria</taxon>
        <taxon>Pseudomonadati</taxon>
        <taxon>Pseudomonadota</taxon>
        <taxon>Gammaproteobacteria</taxon>
        <taxon>Alteromonadales</taxon>
        <taxon>Shewanellaceae</taxon>
        <taxon>Shewanella</taxon>
    </lineage>
</organism>
<dbReference type="InterPro" id="IPR003594">
    <property type="entry name" value="HATPase_dom"/>
</dbReference>
<evidence type="ECO:0000259" key="9">
    <source>
        <dbReference type="PROSITE" id="PS50109"/>
    </source>
</evidence>
<evidence type="ECO:0000256" key="2">
    <source>
        <dbReference type="ARBA" id="ARBA00004370"/>
    </source>
</evidence>
<dbReference type="KEGG" id="slj:EGC82_04030"/>
<dbReference type="RefSeq" id="WP_124729614.1">
    <property type="nucleotide sequence ID" value="NZ_CBCSKC010000022.1"/>
</dbReference>
<evidence type="ECO:0000313" key="11">
    <source>
        <dbReference type="EMBL" id="AZG72003.1"/>
    </source>
</evidence>
<keyword evidence="7" id="KW-0175">Coiled coil</keyword>
<sequence length="526" mass="59216">MLISIRQLLQSPIARKLTLSIVVFSSLITIVTTAYQLVSDYQNDVSRIDRVFSSIEAVNLDVLAASIWVIDEHLINTQLHGLSQLPDINYISIRDDSNQEWHFGEYKKKAVIEKQFPLIYTNNESIPVGTLIVQADLNVIYDRLYNKAILILLSNAIKTFFVAGFILFLVWFNVTKHLRQLSQYCDGISLDKTYTPLDFNRKPQRDEFSLVAEAVNTMQQQIRGSYQALRQSKVDLLHAVEDRDRLLLLERSYKDELARQVKEQTRELEQSLQMLKRTQQVLIEKEKMAALGGLVSGVAHEINTPIGICLTAASSQLSHVEDLIKLIHSDHATLEQINGILEQYQQSSQLIVSNITRASYLIQQFKSIAAEQSQEKNTQFNLLHQLRDITDSTIMIFSPQNVEISISIDETLEIYSNASLLTQVINNVISNAFLHAFKDVLQAKIHINVVVEPNSIYIEIQNNGAVIPSDIAEHIFEPFFTTARHKGGVGLGLAAAFNAATQLKGAIRYVATSPLGGPMFVISLPQ</sequence>
<dbReference type="GO" id="GO:0016020">
    <property type="term" value="C:membrane"/>
    <property type="evidence" value="ECO:0007669"/>
    <property type="project" value="UniProtKB-SubCell"/>
</dbReference>
<dbReference type="SMART" id="SM00387">
    <property type="entry name" value="HATPase_c"/>
    <property type="match status" value="1"/>
</dbReference>
<dbReference type="InterPro" id="IPR033414">
    <property type="entry name" value="Sensor_dom"/>
</dbReference>
<dbReference type="PRINTS" id="PR00344">
    <property type="entry name" value="BCTRLSENSOR"/>
</dbReference>
<dbReference type="PANTHER" id="PTHR43065">
    <property type="entry name" value="SENSOR HISTIDINE KINASE"/>
    <property type="match status" value="1"/>
</dbReference>
<evidence type="ECO:0000256" key="6">
    <source>
        <dbReference type="ARBA" id="ARBA00022777"/>
    </source>
</evidence>
<dbReference type="AlphaFoldDB" id="A0A3G8LQE7"/>
<protein>
    <recommendedName>
        <fullName evidence="3">histidine kinase</fullName>
        <ecNumber evidence="3">2.7.13.3</ecNumber>
    </recommendedName>
</protein>
<evidence type="ECO:0000313" key="12">
    <source>
        <dbReference type="Proteomes" id="UP000278035"/>
    </source>
</evidence>
<dbReference type="InterPro" id="IPR003661">
    <property type="entry name" value="HisK_dim/P_dom"/>
</dbReference>
<accession>A0A3G8LQE7</accession>
<dbReference type="PROSITE" id="PS50109">
    <property type="entry name" value="HIS_KIN"/>
    <property type="match status" value="1"/>
</dbReference>
<dbReference type="Pfam" id="PF17149">
    <property type="entry name" value="CHASE5"/>
    <property type="match status" value="1"/>
</dbReference>
<dbReference type="InterPro" id="IPR036097">
    <property type="entry name" value="HisK_dim/P_sf"/>
</dbReference>
<evidence type="ECO:0000256" key="3">
    <source>
        <dbReference type="ARBA" id="ARBA00012438"/>
    </source>
</evidence>
<dbReference type="Proteomes" id="UP000278035">
    <property type="component" value="Chromosome"/>
</dbReference>
<keyword evidence="8" id="KW-1133">Transmembrane helix</keyword>
<evidence type="ECO:0000256" key="5">
    <source>
        <dbReference type="ARBA" id="ARBA00022679"/>
    </source>
</evidence>
<dbReference type="OrthoDB" id="2521613at2"/>
<feature type="transmembrane region" description="Helical" evidence="8">
    <location>
        <begin position="148"/>
        <end position="172"/>
    </location>
</feature>
<dbReference type="SUPFAM" id="SSF55874">
    <property type="entry name" value="ATPase domain of HSP90 chaperone/DNA topoisomerase II/histidine kinase"/>
    <property type="match status" value="1"/>
</dbReference>
<comment type="catalytic activity">
    <reaction evidence="1">
        <text>ATP + protein L-histidine = ADP + protein N-phospho-L-histidine.</text>
        <dbReference type="EC" id="2.7.13.3"/>
    </reaction>
</comment>
<dbReference type="PROSITE" id="PS50885">
    <property type="entry name" value="HAMP"/>
    <property type="match status" value="1"/>
</dbReference>
<feature type="transmembrane region" description="Helical" evidence="8">
    <location>
        <begin position="17"/>
        <end position="38"/>
    </location>
</feature>
<keyword evidence="8" id="KW-0472">Membrane</keyword>
<proteinExistence type="predicted"/>
<dbReference type="SMART" id="SM00304">
    <property type="entry name" value="HAMP"/>
    <property type="match status" value="1"/>
</dbReference>
<comment type="subcellular location">
    <subcellularLocation>
        <location evidence="2">Membrane</location>
    </subcellularLocation>
</comment>
<evidence type="ECO:0000256" key="8">
    <source>
        <dbReference type="SAM" id="Phobius"/>
    </source>
</evidence>
<keyword evidence="6 11" id="KW-0418">Kinase</keyword>
<keyword evidence="4" id="KW-0597">Phosphoprotein</keyword>
<dbReference type="InterPro" id="IPR003660">
    <property type="entry name" value="HAMP_dom"/>
</dbReference>
<dbReference type="EC" id="2.7.13.3" evidence="3"/>
<dbReference type="Gene3D" id="1.10.287.130">
    <property type="match status" value="1"/>
</dbReference>
<feature type="domain" description="HAMP" evidence="10">
    <location>
        <begin position="172"/>
        <end position="227"/>
    </location>
</feature>
<name>A0A3G8LQE7_9GAMM</name>
<dbReference type="Gene3D" id="6.10.340.10">
    <property type="match status" value="1"/>
</dbReference>
<dbReference type="InterPro" id="IPR004358">
    <property type="entry name" value="Sig_transdc_His_kin-like_C"/>
</dbReference>
<dbReference type="Gene3D" id="3.30.565.10">
    <property type="entry name" value="Histidine kinase-like ATPase, C-terminal domain"/>
    <property type="match status" value="1"/>
</dbReference>
<dbReference type="InterPro" id="IPR036890">
    <property type="entry name" value="HATPase_C_sf"/>
</dbReference>
<keyword evidence="5" id="KW-0808">Transferase</keyword>